<dbReference type="STRING" id="485915.Dret_1544"/>
<organism evidence="3 4">
    <name type="scientific">Desulfohalobium retbaense (strain ATCC 49708 / DSM 5692 / JCM 16813 / HR100)</name>
    <dbReference type="NCBI Taxonomy" id="485915"/>
    <lineage>
        <taxon>Bacteria</taxon>
        <taxon>Pseudomonadati</taxon>
        <taxon>Thermodesulfobacteriota</taxon>
        <taxon>Desulfovibrionia</taxon>
        <taxon>Desulfovibrionales</taxon>
        <taxon>Desulfohalobiaceae</taxon>
        <taxon>Desulfohalobium</taxon>
    </lineage>
</organism>
<dbReference type="SUPFAM" id="SSF53335">
    <property type="entry name" value="S-adenosyl-L-methionine-dependent methyltransferases"/>
    <property type="match status" value="1"/>
</dbReference>
<dbReference type="eggNOG" id="COG2226">
    <property type="taxonomic scope" value="Bacteria"/>
</dbReference>
<proteinExistence type="predicted"/>
<evidence type="ECO:0000313" key="4">
    <source>
        <dbReference type="Proteomes" id="UP000001052"/>
    </source>
</evidence>
<reference evidence="4" key="1">
    <citation type="submission" date="2009-09" db="EMBL/GenBank/DDBJ databases">
        <title>The complete chromosome of Desulfohalobium retbaense DSM 5692.</title>
        <authorList>
            <consortium name="US DOE Joint Genome Institute (JGI-PGF)"/>
            <person name="Lucas S."/>
            <person name="Copeland A."/>
            <person name="Lapidus A."/>
            <person name="Glavina del Rio T."/>
            <person name="Dalin E."/>
            <person name="Tice H."/>
            <person name="Bruce D."/>
            <person name="Goodwin L."/>
            <person name="Pitluck S."/>
            <person name="Kyrpides N."/>
            <person name="Mavromatis K."/>
            <person name="Ivanova N."/>
            <person name="Mikhailova N."/>
            <person name="Munk A.C."/>
            <person name="Brettin T."/>
            <person name="Detter J.C."/>
            <person name="Han C."/>
            <person name="Tapia R."/>
            <person name="Larimer F."/>
            <person name="Land M."/>
            <person name="Hauser L."/>
            <person name="Markowitz V."/>
            <person name="Cheng J.-F."/>
            <person name="Hugenholtz P."/>
            <person name="Woyke T."/>
            <person name="Wu D."/>
            <person name="Spring S."/>
            <person name="Klenk H.-P."/>
            <person name="Eisen J.A."/>
        </authorList>
    </citation>
    <scope>NUCLEOTIDE SEQUENCE [LARGE SCALE GENOMIC DNA]</scope>
    <source>
        <strain evidence="4">DSM 5692</strain>
    </source>
</reference>
<keyword evidence="1" id="KW-0808">Transferase</keyword>
<dbReference type="InterPro" id="IPR041698">
    <property type="entry name" value="Methyltransf_25"/>
</dbReference>
<dbReference type="CDD" id="cd02440">
    <property type="entry name" value="AdoMet_MTases"/>
    <property type="match status" value="1"/>
</dbReference>
<evidence type="ECO:0000259" key="2">
    <source>
        <dbReference type="Pfam" id="PF13649"/>
    </source>
</evidence>
<dbReference type="Pfam" id="PF13649">
    <property type="entry name" value="Methyltransf_25"/>
    <property type="match status" value="1"/>
</dbReference>
<dbReference type="HOGENOM" id="CLU_057823_2_1_7"/>
<sequence>MDFIVPMSSKIFYQSQAQAYFEQTFGVDPSSFLQPLSKYLQPGTYILDVGCGAGRDMLWLQKRGFNCTGLDSSPALAELARRHTGLSVIEADFESFDFQRMDMDALLLVGALVHVPYERFQLIFSRILRVLKPEGHVLLTMKQGQGAQNRPDGRVFYLWSKDDLMHIFEDFGLNCLEYFEQQSKIRASDIWMSFVLQIQA</sequence>
<dbReference type="GO" id="GO:0008168">
    <property type="term" value="F:methyltransferase activity"/>
    <property type="evidence" value="ECO:0007669"/>
    <property type="project" value="UniProtKB-KW"/>
</dbReference>
<accession>C8X333</accession>
<name>C8X333_DESRD</name>
<evidence type="ECO:0000313" key="3">
    <source>
        <dbReference type="EMBL" id="ACV68830.1"/>
    </source>
</evidence>
<dbReference type="InterPro" id="IPR029063">
    <property type="entry name" value="SAM-dependent_MTases_sf"/>
</dbReference>
<protein>
    <submittedName>
        <fullName evidence="3">Methyltransferase type 11</fullName>
    </submittedName>
</protein>
<keyword evidence="4" id="KW-1185">Reference proteome</keyword>
<dbReference type="EMBL" id="CP001734">
    <property type="protein sequence ID" value="ACV68830.1"/>
    <property type="molecule type" value="Genomic_DNA"/>
</dbReference>
<dbReference type="PANTHER" id="PTHR43861">
    <property type="entry name" value="TRANS-ACONITATE 2-METHYLTRANSFERASE-RELATED"/>
    <property type="match status" value="1"/>
</dbReference>
<dbReference type="KEGG" id="drt:Dret_1544"/>
<dbReference type="Gene3D" id="3.40.50.150">
    <property type="entry name" value="Vaccinia Virus protein VP39"/>
    <property type="match status" value="1"/>
</dbReference>
<keyword evidence="3" id="KW-0489">Methyltransferase</keyword>
<dbReference type="Proteomes" id="UP000001052">
    <property type="component" value="Chromosome"/>
</dbReference>
<reference evidence="3 4" key="2">
    <citation type="journal article" date="2010" name="Stand. Genomic Sci.">
        <title>Complete genome sequence of Desulfohalobium retbaense type strain (HR(100)).</title>
        <authorList>
            <person name="Spring S."/>
            <person name="Nolan M."/>
            <person name="Lapidus A."/>
            <person name="Glavina Del Rio T."/>
            <person name="Copeland A."/>
            <person name="Tice H."/>
            <person name="Cheng J.F."/>
            <person name="Lucas S."/>
            <person name="Land M."/>
            <person name="Chen F."/>
            <person name="Bruce D."/>
            <person name="Goodwin L."/>
            <person name="Pitluck S."/>
            <person name="Ivanova N."/>
            <person name="Mavromatis K."/>
            <person name="Mikhailova N."/>
            <person name="Pati A."/>
            <person name="Chen A."/>
            <person name="Palaniappan K."/>
            <person name="Hauser L."/>
            <person name="Chang Y.J."/>
            <person name="Jeffries C.D."/>
            <person name="Munk C."/>
            <person name="Kiss H."/>
            <person name="Chain P."/>
            <person name="Han C."/>
            <person name="Brettin T."/>
            <person name="Detter J.C."/>
            <person name="Schuler E."/>
            <person name="Goker M."/>
            <person name="Rohde M."/>
            <person name="Bristow J."/>
            <person name="Eisen J.A."/>
            <person name="Markowitz V."/>
            <person name="Hugenholtz P."/>
            <person name="Kyrpides N.C."/>
            <person name="Klenk H.P."/>
        </authorList>
    </citation>
    <scope>NUCLEOTIDE SEQUENCE [LARGE SCALE GENOMIC DNA]</scope>
    <source>
        <strain evidence="3 4">DSM 5692</strain>
    </source>
</reference>
<gene>
    <name evidence="3" type="ordered locus">Dret_1544</name>
</gene>
<feature type="domain" description="Methyltransferase" evidence="2">
    <location>
        <begin position="46"/>
        <end position="135"/>
    </location>
</feature>
<dbReference type="GO" id="GO:0032259">
    <property type="term" value="P:methylation"/>
    <property type="evidence" value="ECO:0007669"/>
    <property type="project" value="UniProtKB-KW"/>
</dbReference>
<evidence type="ECO:0000256" key="1">
    <source>
        <dbReference type="ARBA" id="ARBA00022679"/>
    </source>
</evidence>
<dbReference type="AlphaFoldDB" id="C8X333"/>